<evidence type="ECO:0000256" key="2">
    <source>
        <dbReference type="ARBA" id="ARBA00022741"/>
    </source>
</evidence>
<dbReference type="GO" id="GO:0005525">
    <property type="term" value="F:GTP binding"/>
    <property type="evidence" value="ECO:0007669"/>
    <property type="project" value="UniProtKB-KW"/>
</dbReference>
<protein>
    <recommendedName>
        <fullName evidence="5">AIG1-type G domain-containing protein</fullName>
    </recommendedName>
</protein>
<sequence length="707" mass="78787">MMGAGDVAGRQVTVVNTPGWWMNYFSQDSPVFDRQEIVCSVSLCSPGPHALLLMVRVDWSFTETYRRAVQEHLELITDTVWAHVIVLFNFGDWLGDTTIEQHIESEGEALQWLVEKCGNRYHVLNNRSNSGFQVTELMRKIEELMSYNSSCYCKIEGGVLQELEEKKREEQKRAGERLMRRQKQRKTARSLLGKLHCCSELRIMLLSGRSTGRSSAVNTILGREHFKVGCHATDCVEGQGKVRGKTVTVLDPPGWLSVGPGSLMSPSASGVTVVLVVVNVRSSFSHTLRRIVEKHLEALGEKVWNQTMFLFTFGDWLGDTTIEQRIESEGEPLQRLVEKCGNRYHVLDSKSQGTGAQVTELLEKIEEMLVEERLEVLQRGEQVGKCLTVMQEPEMDGVMRQGEGIEVPAANYTDAPFHDACEVASSEDLLTPDDPGASDFGGQGLALPEGSGGGWTGANHSILDVEGFLSSMASVLQGNQEGLMWNMGGRQTLVVNLPDWLHTGSTQSHHLRWNGQNGRKPVTLFSPGHQALLLVIPVEQPKEPERMLVEKQEDIVDIQSLGHPRLRDRAFKEIARTGGLQALIDQWGNSNLEELESFIDSYFEMVWKETMGSFMVEEEDCLISNSPELDDVGDDLVNEGGQEVLSSIDKKLSKLDILEGMQRDLLELRQSLDRSCNIIQELSDKSKATQEPAVPSDAGEAEVEESC</sequence>
<name>A0AAN8M4J1_9TELE</name>
<dbReference type="InterPro" id="IPR045058">
    <property type="entry name" value="GIMA/IAN/Toc"/>
</dbReference>
<keyword evidence="3" id="KW-0342">GTP-binding</keyword>
<keyword evidence="7" id="KW-1185">Reference proteome</keyword>
<dbReference type="Gene3D" id="3.40.50.300">
    <property type="entry name" value="P-loop containing nucleotide triphosphate hydrolases"/>
    <property type="match status" value="2"/>
</dbReference>
<evidence type="ECO:0000256" key="1">
    <source>
        <dbReference type="ARBA" id="ARBA00008535"/>
    </source>
</evidence>
<feature type="region of interest" description="Disordered" evidence="4">
    <location>
        <begin position="683"/>
        <end position="707"/>
    </location>
</feature>
<evidence type="ECO:0000256" key="3">
    <source>
        <dbReference type="ARBA" id="ARBA00023134"/>
    </source>
</evidence>
<proteinExistence type="inferred from homology"/>
<feature type="region of interest" description="Disordered" evidence="4">
    <location>
        <begin position="431"/>
        <end position="452"/>
    </location>
</feature>
<dbReference type="InterPro" id="IPR027417">
    <property type="entry name" value="P-loop_NTPase"/>
</dbReference>
<evidence type="ECO:0000259" key="5">
    <source>
        <dbReference type="PROSITE" id="PS51720"/>
    </source>
</evidence>
<dbReference type="AlphaFoldDB" id="A0AAN8M4J1"/>
<dbReference type="PANTHER" id="PTHR10903:SF179">
    <property type="entry name" value="GTPASE IMAP FAMILY MEMBER 8"/>
    <property type="match status" value="1"/>
</dbReference>
<dbReference type="EMBL" id="JAGTTL010000015">
    <property type="protein sequence ID" value="KAK6312061.1"/>
    <property type="molecule type" value="Genomic_DNA"/>
</dbReference>
<dbReference type="InterPro" id="IPR006703">
    <property type="entry name" value="G_AIG1"/>
</dbReference>
<accession>A0AAN8M4J1</accession>
<evidence type="ECO:0000256" key="4">
    <source>
        <dbReference type="SAM" id="MobiDB-lite"/>
    </source>
</evidence>
<reference evidence="6 7" key="1">
    <citation type="submission" date="2021-04" db="EMBL/GenBank/DDBJ databases">
        <authorList>
            <person name="De Guttry C."/>
            <person name="Zahm M."/>
            <person name="Klopp C."/>
            <person name="Cabau C."/>
            <person name="Louis A."/>
            <person name="Berthelot C."/>
            <person name="Parey E."/>
            <person name="Roest Crollius H."/>
            <person name="Montfort J."/>
            <person name="Robinson-Rechavi M."/>
            <person name="Bucao C."/>
            <person name="Bouchez O."/>
            <person name="Gislard M."/>
            <person name="Lluch J."/>
            <person name="Milhes M."/>
            <person name="Lampietro C."/>
            <person name="Lopez Roques C."/>
            <person name="Donnadieu C."/>
            <person name="Braasch I."/>
            <person name="Desvignes T."/>
            <person name="Postlethwait J."/>
            <person name="Bobe J."/>
            <person name="Wedekind C."/>
            <person name="Guiguen Y."/>
        </authorList>
    </citation>
    <scope>NUCLEOTIDE SEQUENCE [LARGE SCALE GENOMIC DNA]</scope>
    <source>
        <strain evidence="6">Cs_M1</strain>
        <tissue evidence="6">Blood</tissue>
    </source>
</reference>
<gene>
    <name evidence="6" type="ORF">J4Q44_G00177250</name>
</gene>
<feature type="compositionally biased region" description="Gly residues" evidence="4">
    <location>
        <begin position="439"/>
        <end position="452"/>
    </location>
</feature>
<dbReference type="SUPFAM" id="SSF52540">
    <property type="entry name" value="P-loop containing nucleoside triphosphate hydrolases"/>
    <property type="match status" value="2"/>
</dbReference>
<keyword evidence="2" id="KW-0547">Nucleotide-binding</keyword>
<comment type="similarity">
    <text evidence="1">Belongs to the TRAFAC class TrmE-Era-EngA-EngB-Septin-like GTPase superfamily. AIG1/Toc34/Toc159-like paraseptin GTPase family. IAN subfamily.</text>
</comment>
<dbReference type="Pfam" id="PF04548">
    <property type="entry name" value="AIG1"/>
    <property type="match status" value="2"/>
</dbReference>
<organism evidence="6 7">
    <name type="scientific">Coregonus suidteri</name>
    <dbReference type="NCBI Taxonomy" id="861788"/>
    <lineage>
        <taxon>Eukaryota</taxon>
        <taxon>Metazoa</taxon>
        <taxon>Chordata</taxon>
        <taxon>Craniata</taxon>
        <taxon>Vertebrata</taxon>
        <taxon>Euteleostomi</taxon>
        <taxon>Actinopterygii</taxon>
        <taxon>Neopterygii</taxon>
        <taxon>Teleostei</taxon>
        <taxon>Protacanthopterygii</taxon>
        <taxon>Salmoniformes</taxon>
        <taxon>Salmonidae</taxon>
        <taxon>Coregoninae</taxon>
        <taxon>Coregonus</taxon>
    </lineage>
</organism>
<evidence type="ECO:0000313" key="7">
    <source>
        <dbReference type="Proteomes" id="UP001356427"/>
    </source>
</evidence>
<dbReference type="Proteomes" id="UP001356427">
    <property type="component" value="Unassembled WGS sequence"/>
</dbReference>
<comment type="caution">
    <text evidence="6">The sequence shown here is derived from an EMBL/GenBank/DDBJ whole genome shotgun (WGS) entry which is preliminary data.</text>
</comment>
<dbReference type="PROSITE" id="PS51720">
    <property type="entry name" value="G_AIG1"/>
    <property type="match status" value="1"/>
</dbReference>
<dbReference type="PANTHER" id="PTHR10903">
    <property type="entry name" value="GTPASE, IMAP FAMILY MEMBER-RELATED"/>
    <property type="match status" value="1"/>
</dbReference>
<evidence type="ECO:0000313" key="6">
    <source>
        <dbReference type="EMBL" id="KAK6312061.1"/>
    </source>
</evidence>
<feature type="domain" description="AIG1-type G" evidence="5">
    <location>
        <begin position="198"/>
        <end position="392"/>
    </location>
</feature>